<dbReference type="InterPro" id="IPR029044">
    <property type="entry name" value="Nucleotide-diphossugar_trans"/>
</dbReference>
<dbReference type="AlphaFoldDB" id="A0A1I8EW40"/>
<evidence type="ECO:0000256" key="10">
    <source>
        <dbReference type="ARBA" id="ARBA00038934"/>
    </source>
</evidence>
<dbReference type="CDD" id="cd02537">
    <property type="entry name" value="GT8_Glycogenin"/>
    <property type="match status" value="1"/>
</dbReference>
<evidence type="ECO:0000256" key="9">
    <source>
        <dbReference type="ARBA" id="ARBA00038162"/>
    </source>
</evidence>
<evidence type="ECO:0000256" key="7">
    <source>
        <dbReference type="ARBA" id="ARBA00023180"/>
    </source>
</evidence>
<evidence type="ECO:0000256" key="4">
    <source>
        <dbReference type="ARBA" id="ARBA00022679"/>
    </source>
</evidence>
<evidence type="ECO:0000256" key="8">
    <source>
        <dbReference type="ARBA" id="ARBA00023211"/>
    </source>
</evidence>
<evidence type="ECO:0000256" key="13">
    <source>
        <dbReference type="ARBA" id="ARBA00057883"/>
    </source>
</evidence>
<dbReference type="GO" id="GO:0046872">
    <property type="term" value="F:metal ion binding"/>
    <property type="evidence" value="ECO:0007669"/>
    <property type="project" value="UniProtKB-KW"/>
</dbReference>
<keyword evidence="14" id="KW-1133">Transmembrane helix</keyword>
<comment type="cofactor">
    <cofactor evidence="1">
        <name>Mn(2+)</name>
        <dbReference type="ChEBI" id="CHEBI:29035"/>
    </cofactor>
</comment>
<dbReference type="FunFam" id="3.90.550.10:FF:000092">
    <property type="entry name" value="Glycogenin 2"/>
    <property type="match status" value="1"/>
</dbReference>
<keyword evidence="6" id="KW-0320">Glycogen biosynthesis</keyword>
<dbReference type="GO" id="GO:0005737">
    <property type="term" value="C:cytoplasm"/>
    <property type="evidence" value="ECO:0007669"/>
    <property type="project" value="UniProtKB-SubCell"/>
</dbReference>
<comment type="similarity">
    <text evidence="9">Belongs to the glycosyltransferase 8 family. Glycogenin subfamily.</text>
</comment>
<dbReference type="PANTHER" id="PTHR11183">
    <property type="entry name" value="GLYCOGENIN SUBFAMILY MEMBER"/>
    <property type="match status" value="1"/>
</dbReference>
<organism evidence="15">
    <name type="scientific">Wuchereria bancrofti</name>
    <dbReference type="NCBI Taxonomy" id="6293"/>
    <lineage>
        <taxon>Eukaryota</taxon>
        <taxon>Metazoa</taxon>
        <taxon>Ecdysozoa</taxon>
        <taxon>Nematoda</taxon>
        <taxon>Chromadorea</taxon>
        <taxon>Rhabditida</taxon>
        <taxon>Spirurina</taxon>
        <taxon>Spiruromorpha</taxon>
        <taxon>Filarioidea</taxon>
        <taxon>Onchocercidae</taxon>
        <taxon>Wuchereria</taxon>
    </lineage>
</organism>
<keyword evidence="14" id="KW-0812">Transmembrane</keyword>
<dbReference type="GO" id="GO:0005978">
    <property type="term" value="P:glycogen biosynthetic process"/>
    <property type="evidence" value="ECO:0007669"/>
    <property type="project" value="UniProtKB-KW"/>
</dbReference>
<sequence>MNLLKKKKTKTKIDFDLDNPFKNKESKIRYFLLCVIHQLTNETVGKFSKFHYIYVKREIEMNALIIKSMKRSINYYFKLEFIISLLALNFILYVDNTVICKLIIKYGIFTICTPYMHVAGRMTEAWVTLATSDGYAIGALVLAHSLKIQKTTKKLHCMITTGVSQQLRDELAATFDSINLVNILDSNDTANLHLIGRPDLGVTFTKIHCWRLTQYTKCIFLDADCLVIQNADELFDHDELSAVADIGWPDCFNSGVFVYKPSEQTYLDILNFALEHGSFDGGDQGLLNQFFKGWRDKPPAFRLPFIYNMTSGAIYTYAAAFKKYGAQVKIVHFLGPVKPWQQSSDSVHYSEHLDYWWSLFKSRLTSNLIPGVSFDQSSPPTDEERMRAWEVGHPDYLGADAYNNIQKAIDHALK</sequence>
<keyword evidence="5" id="KW-0479">Metal-binding</keyword>
<keyword evidence="8" id="KW-0464">Manganese</keyword>
<reference evidence="15" key="1">
    <citation type="submission" date="2016-11" db="UniProtKB">
        <authorList>
            <consortium name="WormBaseParasite"/>
        </authorList>
    </citation>
    <scope>IDENTIFICATION</scope>
    <source>
        <strain evidence="15">pt0022</strain>
    </source>
</reference>
<evidence type="ECO:0000256" key="6">
    <source>
        <dbReference type="ARBA" id="ARBA00023056"/>
    </source>
</evidence>
<protein>
    <recommendedName>
        <fullName evidence="10">glycogenin glucosyltransferase</fullName>
        <ecNumber evidence="10">2.4.1.186</ecNumber>
    </recommendedName>
</protein>
<comment type="function">
    <text evidence="13">Self-glucosylating initiator of glycogen synthesis. It catalyzes the formation of a short alpha (1,4)-glucosyl chain covalently attached via a glucose 1-O-tyrosyl linkage to internal tyrosine residues and these chains act as primers for the elongation reaction catalyzed by glycogen synthase.</text>
</comment>
<dbReference type="WBParaSite" id="maker-PairedContig_5597-snap-gene-0.20-mRNA-1">
    <property type="protein sequence ID" value="maker-PairedContig_5597-snap-gene-0.20-mRNA-1"/>
    <property type="gene ID" value="maker-PairedContig_5597-snap-gene-0.20"/>
</dbReference>
<dbReference type="GO" id="GO:0008466">
    <property type="term" value="F:glycogenin glucosyltransferase activity"/>
    <property type="evidence" value="ECO:0007669"/>
    <property type="project" value="UniProtKB-EC"/>
</dbReference>
<dbReference type="STRING" id="6293.A0A1I8EW40"/>
<comment type="subcellular location">
    <subcellularLocation>
        <location evidence="2">Cytoplasm</location>
    </subcellularLocation>
</comment>
<dbReference type="Gene3D" id="3.90.550.10">
    <property type="entry name" value="Spore Coat Polysaccharide Biosynthesis Protein SpsA, Chain A"/>
    <property type="match status" value="1"/>
</dbReference>
<evidence type="ECO:0000256" key="3">
    <source>
        <dbReference type="ARBA" id="ARBA00022490"/>
    </source>
</evidence>
<dbReference type="SUPFAM" id="SSF53448">
    <property type="entry name" value="Nucleotide-diphospho-sugar transferases"/>
    <property type="match status" value="1"/>
</dbReference>
<comment type="catalytic activity">
    <reaction evidence="12">
        <text>L-tyrosyl-[glycogenin] + UDP-alpha-D-glucose = alpha-D-glucosyl-L-tyrosyl-[glycogenin] + UDP + H(+)</text>
        <dbReference type="Rhea" id="RHEA:23360"/>
        <dbReference type="Rhea" id="RHEA-COMP:14604"/>
        <dbReference type="Rhea" id="RHEA-COMP:14605"/>
        <dbReference type="ChEBI" id="CHEBI:15378"/>
        <dbReference type="ChEBI" id="CHEBI:46858"/>
        <dbReference type="ChEBI" id="CHEBI:58223"/>
        <dbReference type="ChEBI" id="CHEBI:58885"/>
        <dbReference type="ChEBI" id="CHEBI:140573"/>
        <dbReference type="EC" id="2.4.1.186"/>
    </reaction>
</comment>
<accession>A0A1I8EW40</accession>
<dbReference type="InterPro" id="IPR050587">
    <property type="entry name" value="GNT1/Glycosyltrans_8"/>
</dbReference>
<evidence type="ECO:0000313" key="15">
    <source>
        <dbReference type="WBParaSite" id="maker-PairedContig_5597-snap-gene-0.20-mRNA-1"/>
    </source>
</evidence>
<feature type="transmembrane region" description="Helical" evidence="14">
    <location>
        <begin position="75"/>
        <end position="94"/>
    </location>
</feature>
<keyword evidence="14" id="KW-0472">Membrane</keyword>
<dbReference type="Pfam" id="PF01501">
    <property type="entry name" value="Glyco_transf_8"/>
    <property type="match status" value="1"/>
</dbReference>
<dbReference type="InterPro" id="IPR002495">
    <property type="entry name" value="Glyco_trans_8"/>
</dbReference>
<keyword evidence="7" id="KW-0325">Glycoprotein</keyword>
<dbReference type="EC" id="2.4.1.186" evidence="10"/>
<evidence type="ECO:0000256" key="2">
    <source>
        <dbReference type="ARBA" id="ARBA00004496"/>
    </source>
</evidence>
<evidence type="ECO:0000256" key="11">
    <source>
        <dbReference type="ARBA" id="ARBA00050886"/>
    </source>
</evidence>
<keyword evidence="3" id="KW-0963">Cytoplasm</keyword>
<keyword evidence="4" id="KW-0808">Transferase</keyword>
<evidence type="ECO:0000256" key="12">
    <source>
        <dbReference type="ARBA" id="ARBA00052293"/>
    </source>
</evidence>
<evidence type="ECO:0000256" key="5">
    <source>
        <dbReference type="ARBA" id="ARBA00022723"/>
    </source>
</evidence>
<comment type="catalytic activity">
    <reaction evidence="11">
        <text>[1,4-alpha-D-glucosyl](n)-L-tyrosyl-[glycogenin] + UDP-alpha-D-glucose = [1,4-alpha-D-glucosyl](n+1)-L-tyrosyl-[glycogenin] + UDP + H(+)</text>
        <dbReference type="Rhea" id="RHEA:56560"/>
        <dbReference type="Rhea" id="RHEA-COMP:14606"/>
        <dbReference type="Rhea" id="RHEA-COMP:14607"/>
        <dbReference type="ChEBI" id="CHEBI:15378"/>
        <dbReference type="ChEBI" id="CHEBI:58223"/>
        <dbReference type="ChEBI" id="CHEBI:58885"/>
        <dbReference type="ChEBI" id="CHEBI:140574"/>
        <dbReference type="EC" id="2.4.1.186"/>
    </reaction>
</comment>
<evidence type="ECO:0000256" key="14">
    <source>
        <dbReference type="SAM" id="Phobius"/>
    </source>
</evidence>
<name>A0A1I8EW40_WUCBA</name>
<proteinExistence type="inferred from homology"/>
<evidence type="ECO:0000256" key="1">
    <source>
        <dbReference type="ARBA" id="ARBA00001936"/>
    </source>
</evidence>